<dbReference type="InterPro" id="IPR028098">
    <property type="entry name" value="Glyco_trans_4-like_N"/>
</dbReference>
<dbReference type="Pfam" id="PF13692">
    <property type="entry name" value="Glyco_trans_1_4"/>
    <property type="match status" value="1"/>
</dbReference>
<dbReference type="Pfam" id="PF13439">
    <property type="entry name" value="Glyco_transf_4"/>
    <property type="match status" value="1"/>
</dbReference>
<dbReference type="PANTHER" id="PTHR12526:SF636">
    <property type="entry name" value="BLL3647 PROTEIN"/>
    <property type="match status" value="1"/>
</dbReference>
<dbReference type="PANTHER" id="PTHR12526">
    <property type="entry name" value="GLYCOSYLTRANSFERASE"/>
    <property type="match status" value="1"/>
</dbReference>
<feature type="compositionally biased region" description="Low complexity" evidence="1">
    <location>
        <begin position="411"/>
        <end position="422"/>
    </location>
</feature>
<evidence type="ECO:0000313" key="4">
    <source>
        <dbReference type="Proteomes" id="UP000748308"/>
    </source>
</evidence>
<comment type="caution">
    <text evidence="3">The sequence shown here is derived from an EMBL/GenBank/DDBJ whole genome shotgun (WGS) entry which is preliminary data.</text>
</comment>
<evidence type="ECO:0000256" key="1">
    <source>
        <dbReference type="SAM" id="MobiDB-lite"/>
    </source>
</evidence>
<feature type="domain" description="Glycosyltransferase subfamily 4-like N-terminal" evidence="2">
    <location>
        <begin position="101"/>
        <end position="236"/>
    </location>
</feature>
<evidence type="ECO:0000259" key="2">
    <source>
        <dbReference type="Pfam" id="PF13439"/>
    </source>
</evidence>
<feature type="region of interest" description="Disordered" evidence="1">
    <location>
        <begin position="411"/>
        <end position="452"/>
    </location>
</feature>
<gene>
    <name evidence="3" type="ORF">FJY75_12825</name>
</gene>
<dbReference type="EMBL" id="VGIY01000460">
    <property type="protein sequence ID" value="MBM3318727.1"/>
    <property type="molecule type" value="Genomic_DNA"/>
</dbReference>
<proteinExistence type="predicted"/>
<sequence length="482" mass="52943">MRRLLMVLYYFPPSGGPGVQRGLKFARYLPEFGWRPHVLTVPATSDFPVRDETLLAEVPDGLAVTRARCPEFYGLYRALTGQRGVASLDIESMSRAERRPARRALRWLRAAAFIPDGRVAWIPFAVRAGTRLSETPGYDAIFSSGPPFTCHLIGRVLRRRTGKPWVADYRDPWTQAPFYPRRPGFARRIDERLEEACLREADASVVVGGEMARSFREGRPGLDAGALEVIPNGYDEADFAGVPFGDAGLFRMTHTGSLFLGRIPHALFSALERLTREEPEWAGRARLCFAGRVDRELRARLAAPPLAAQAEWPGYLPHAESVALLRRSQLLLLLIGSDAQSRGMLTGKIYEYLAAGVPILALGPRDGDAARLLERTGAGWIHEPEDEQGIRDRLRTLWRAWRASREGAEAGAAAMASRAPEAGGDGDASRAGPAGPDAAMPERLERAGLSARAGEIARYSRRALTGELARLLDRCAGGRDRG</sequence>
<dbReference type="SUPFAM" id="SSF53756">
    <property type="entry name" value="UDP-Glycosyltransferase/glycogen phosphorylase"/>
    <property type="match status" value="1"/>
</dbReference>
<evidence type="ECO:0000313" key="3">
    <source>
        <dbReference type="EMBL" id="MBM3318727.1"/>
    </source>
</evidence>
<accession>A0A937XD02</accession>
<dbReference type="Proteomes" id="UP000748308">
    <property type="component" value="Unassembled WGS sequence"/>
</dbReference>
<protein>
    <submittedName>
        <fullName evidence="3">Glycosyltransferase</fullName>
    </submittedName>
</protein>
<dbReference type="AlphaFoldDB" id="A0A937XD02"/>
<name>A0A937XD02_UNCEI</name>
<dbReference type="Gene3D" id="3.40.50.2000">
    <property type="entry name" value="Glycogen Phosphorylase B"/>
    <property type="match status" value="2"/>
</dbReference>
<dbReference type="GO" id="GO:0016757">
    <property type="term" value="F:glycosyltransferase activity"/>
    <property type="evidence" value="ECO:0007669"/>
    <property type="project" value="TreeGrafter"/>
</dbReference>
<organism evidence="3 4">
    <name type="scientific">Eiseniibacteriota bacterium</name>
    <dbReference type="NCBI Taxonomy" id="2212470"/>
    <lineage>
        <taxon>Bacteria</taxon>
        <taxon>Candidatus Eiseniibacteriota</taxon>
    </lineage>
</organism>
<reference evidence="3" key="1">
    <citation type="submission" date="2019-03" db="EMBL/GenBank/DDBJ databases">
        <title>Lake Tanganyika Metagenome-Assembled Genomes (MAGs).</title>
        <authorList>
            <person name="Tran P."/>
        </authorList>
    </citation>
    <scope>NUCLEOTIDE SEQUENCE</scope>
    <source>
        <strain evidence="3">M_DeepCast_400m_m2_100</strain>
    </source>
</reference>